<feature type="compositionally biased region" description="Basic and acidic residues" evidence="1">
    <location>
        <begin position="54"/>
        <end position="70"/>
    </location>
</feature>
<dbReference type="EMBL" id="JAGETZ010000012">
    <property type="protein sequence ID" value="MBO2011554.1"/>
    <property type="molecule type" value="Genomic_DNA"/>
</dbReference>
<comment type="caution">
    <text evidence="3">The sequence shown here is derived from an EMBL/GenBank/DDBJ whole genome shotgun (WGS) entry which is preliminary data.</text>
</comment>
<dbReference type="RefSeq" id="WP_208177248.1">
    <property type="nucleotide sequence ID" value="NZ_JAGETZ010000012.1"/>
</dbReference>
<evidence type="ECO:0000259" key="2">
    <source>
        <dbReference type="Pfam" id="PF13699"/>
    </source>
</evidence>
<dbReference type="Proteomes" id="UP000664369">
    <property type="component" value="Unassembled WGS sequence"/>
</dbReference>
<organism evidence="3 4">
    <name type="scientific">Hymenobacter negativus</name>
    <dbReference type="NCBI Taxonomy" id="2795026"/>
    <lineage>
        <taxon>Bacteria</taxon>
        <taxon>Pseudomonadati</taxon>
        <taxon>Bacteroidota</taxon>
        <taxon>Cytophagia</taxon>
        <taxon>Cytophagales</taxon>
        <taxon>Hymenobacteraceae</taxon>
        <taxon>Hymenobacter</taxon>
    </lineage>
</organism>
<gene>
    <name evidence="3" type="ORF">J4E00_20985</name>
</gene>
<proteinExistence type="predicted"/>
<dbReference type="InterPro" id="IPR025295">
    <property type="entry name" value="eCIS_core_dom"/>
</dbReference>
<feature type="region of interest" description="Disordered" evidence="1">
    <location>
        <begin position="1"/>
        <end position="133"/>
    </location>
</feature>
<evidence type="ECO:0000256" key="1">
    <source>
        <dbReference type="SAM" id="MobiDB-lite"/>
    </source>
</evidence>
<evidence type="ECO:0000313" key="4">
    <source>
        <dbReference type="Proteomes" id="UP000664369"/>
    </source>
</evidence>
<sequence length="1070" mass="114846">MKATAEKSPTTTSTPATRTSSQPFFAKAGGGNFFEPTAATAAPPVQMKLTVNKPGDKFEQEADRMADKVMRMPAPAASEEKLQRQPDDKLQKAPAPEEKVQRAELKDDKIQKKEDEKLQKKEDDKLMRKGDGTPAVAASTQAAISQKTSGGQPLSADVRSYMEPRFGADFSQVRIHNDPESASLSNHLSARAFTHQNHVFFSRDQYQPGTSEGKQLLAHELTHTIQQGHAVQRSAQPVSTTATPPPVQRLGVQDALDYFADKAYHIPGYRLLTIVLGFNPINMRSTDRSAANILRALVEVVPGGHLVSQALDNHGVFNKAGAWVEQKMAAFGDIGAEIIGALKAFIDSLSWTDIFDLGGVWNRAVHIFSGPVGRLIAFGGSVVMELLKMVKDAILKPLAALAQGTAGYDLLRVVLGEDPITGEPVPQTADALIGGFMKLIGQEEIYQNLKKGNALAKAYAWFQGAMSGLLSFARSIPGRIIQTISSLTFQDVITVVGAFSKIVGSFASIAGDFFSWAFQQIISLLEILFSVVAPGVMPYIKKAQAAFQTIIKNPIGFVGNLVAAGKLGFQMFAANIGEHLKNALIKWITGPLGEAGVYIPKSFTLFEVVKLVLSVLGLTWQNIRGKLVKIIPEPVLVGLEKTAGVLVTLVKDGPAAAWEQIKAELSELKDQLIGQVTQMVTSEIVKAAITKLASMLNPAGAVIQAIIAIYNTITFFIQKISQIGAVVASFIDSISAIAAGQISGAAKKVEATMASTLNIVIAFLAKFAGLGGVPDKLVGIVKRIRQPIDKGLDKIVAWLGSVLDKLLGKNKNDARTEEQKKQDLGKAIAEADALLAAPNPDLEAIRQRLPAIKAKYKLTVLMLMEEGGDAEETTAYVHAEINPKGDTKKKKTKKGKVGALKITRKSLSFTAETKAYLIAKFKSSFPPGQLGQFKDAKLDIRHKISISDTIKHIDSALAPLTVDEAAKVLIGKGFPAKGQGRPGIIAAARDLLQQANNDTGNLFIGASGTNRRKGKRYDAGDAQKADALAPRHDPQKDAFIGAYGIGGSDFHVTIDVTSDGTQVETWQVTP</sequence>
<protein>
    <submittedName>
        <fullName evidence="3">DUF4157 domain-containing protein</fullName>
    </submittedName>
</protein>
<dbReference type="Pfam" id="PF13699">
    <property type="entry name" value="eCIS_core"/>
    <property type="match status" value="1"/>
</dbReference>
<feature type="compositionally biased region" description="Basic and acidic residues" evidence="1">
    <location>
        <begin position="78"/>
        <end position="131"/>
    </location>
</feature>
<feature type="compositionally biased region" description="Low complexity" evidence="1">
    <location>
        <begin position="6"/>
        <end position="23"/>
    </location>
</feature>
<dbReference type="CDD" id="cd22265">
    <property type="entry name" value="UDM1_RNF168"/>
    <property type="match status" value="1"/>
</dbReference>
<reference evidence="3 4" key="1">
    <citation type="submission" date="2021-03" db="EMBL/GenBank/DDBJ databases">
        <authorList>
            <person name="Kim M.K."/>
        </authorList>
    </citation>
    <scope>NUCLEOTIDE SEQUENCE [LARGE SCALE GENOMIC DNA]</scope>
    <source>
        <strain evidence="3 4">BT442</strain>
    </source>
</reference>
<evidence type="ECO:0000313" key="3">
    <source>
        <dbReference type="EMBL" id="MBO2011554.1"/>
    </source>
</evidence>
<keyword evidence="4" id="KW-1185">Reference proteome</keyword>
<accession>A0ABS3QJZ1</accession>
<feature type="domain" description="eCIS core" evidence="2">
    <location>
        <begin position="153"/>
        <end position="229"/>
    </location>
</feature>
<name>A0ABS3QJZ1_9BACT</name>